<proteinExistence type="predicted"/>
<evidence type="ECO:0000313" key="1">
    <source>
        <dbReference type="EMBL" id="KAJ4369605.1"/>
    </source>
</evidence>
<sequence>MSTFRIMTHRKPEHARALFKKADFLRSLGSDDYKDLLDEATKLTKEAKPELESWKQLGLKDFDDVVSIWSR</sequence>
<gene>
    <name evidence="1" type="ORF">N0V83_005367</name>
</gene>
<keyword evidence="2" id="KW-1185">Reference proteome</keyword>
<evidence type="ECO:0000313" key="2">
    <source>
        <dbReference type="Proteomes" id="UP001140560"/>
    </source>
</evidence>
<comment type="caution">
    <text evidence="1">The sequence shown here is derived from an EMBL/GenBank/DDBJ whole genome shotgun (WGS) entry which is preliminary data.</text>
</comment>
<dbReference type="EMBL" id="JAPEUY010000009">
    <property type="protein sequence ID" value="KAJ4369605.1"/>
    <property type="molecule type" value="Genomic_DNA"/>
</dbReference>
<accession>A0A9W8Y9Y2</accession>
<organism evidence="1 2">
    <name type="scientific">Neocucurbitaria cava</name>
    <dbReference type="NCBI Taxonomy" id="798079"/>
    <lineage>
        <taxon>Eukaryota</taxon>
        <taxon>Fungi</taxon>
        <taxon>Dikarya</taxon>
        <taxon>Ascomycota</taxon>
        <taxon>Pezizomycotina</taxon>
        <taxon>Dothideomycetes</taxon>
        <taxon>Pleosporomycetidae</taxon>
        <taxon>Pleosporales</taxon>
        <taxon>Pleosporineae</taxon>
        <taxon>Cucurbitariaceae</taxon>
        <taxon>Neocucurbitaria</taxon>
    </lineage>
</organism>
<name>A0A9W8Y9Y2_9PLEO</name>
<dbReference type="OrthoDB" id="6161812at2759"/>
<dbReference type="Proteomes" id="UP001140560">
    <property type="component" value="Unassembled WGS sequence"/>
</dbReference>
<reference evidence="1" key="1">
    <citation type="submission" date="2022-10" db="EMBL/GenBank/DDBJ databases">
        <title>Tapping the CABI collections for fungal endophytes: first genome assemblies for Collariella, Neodidymelliopsis, Ascochyta clinopodiicola, Didymella pomorum, Didymosphaeria variabile, Neocosmospora piperis and Neocucurbitaria cava.</title>
        <authorList>
            <person name="Hill R."/>
        </authorList>
    </citation>
    <scope>NUCLEOTIDE SEQUENCE</scope>
    <source>
        <strain evidence="1">IMI 356814</strain>
    </source>
</reference>
<protein>
    <submittedName>
        <fullName evidence="1">Uncharacterized protein</fullName>
    </submittedName>
</protein>
<dbReference type="AlphaFoldDB" id="A0A9W8Y9Y2"/>